<dbReference type="OrthoDB" id="2302478at2"/>
<dbReference type="STRING" id="1423748.FC37_GL000079"/>
<name>A0A0R1NJB3_9LACO</name>
<dbReference type="Proteomes" id="UP000051311">
    <property type="component" value="Unassembled WGS sequence"/>
</dbReference>
<accession>A0A0R1NJB3</accession>
<sequence>MTDKEILQKIEQGVKNSGNWEVYHHLTDNLGSPALMLRKTNTNADRLGVNIDVFKGYAYLFLDNGTPAEPGKPFSVQTLTSLNALTELLDIVKPYIKRD</sequence>
<protein>
    <submittedName>
        <fullName evidence="1">Uncharacterized protein</fullName>
    </submittedName>
</protein>
<dbReference type="EMBL" id="AZEL01000063">
    <property type="protein sequence ID" value="KRL20383.1"/>
    <property type="molecule type" value="Genomic_DNA"/>
</dbReference>
<evidence type="ECO:0000313" key="2">
    <source>
        <dbReference type="Proteomes" id="UP000051311"/>
    </source>
</evidence>
<proteinExistence type="predicted"/>
<evidence type="ECO:0000313" key="1">
    <source>
        <dbReference type="EMBL" id="KRL20383.1"/>
    </source>
</evidence>
<dbReference type="PATRIC" id="fig|1423748.3.peg.85"/>
<dbReference type="eggNOG" id="ENOG5030A1J">
    <property type="taxonomic scope" value="Bacteria"/>
</dbReference>
<organism evidence="1 2">
    <name type="scientific">Lactobacillus gallinarum DSM 10532 = JCM 2011</name>
    <dbReference type="NCBI Taxonomy" id="1423748"/>
    <lineage>
        <taxon>Bacteria</taxon>
        <taxon>Bacillati</taxon>
        <taxon>Bacillota</taxon>
        <taxon>Bacilli</taxon>
        <taxon>Lactobacillales</taxon>
        <taxon>Lactobacillaceae</taxon>
        <taxon>Lactobacillus</taxon>
    </lineage>
</organism>
<reference evidence="1 2" key="1">
    <citation type="journal article" date="2015" name="Genome Announc.">
        <title>Expanding the biotechnology potential of lactobacilli through comparative genomics of 213 strains and associated genera.</title>
        <authorList>
            <person name="Sun Z."/>
            <person name="Harris H.M."/>
            <person name="McCann A."/>
            <person name="Guo C."/>
            <person name="Argimon S."/>
            <person name="Zhang W."/>
            <person name="Yang X."/>
            <person name="Jeffery I.B."/>
            <person name="Cooney J.C."/>
            <person name="Kagawa T.F."/>
            <person name="Liu W."/>
            <person name="Song Y."/>
            <person name="Salvetti E."/>
            <person name="Wrobel A."/>
            <person name="Rasinkangas P."/>
            <person name="Parkhill J."/>
            <person name="Rea M.C."/>
            <person name="O'Sullivan O."/>
            <person name="Ritari J."/>
            <person name="Douillard F.P."/>
            <person name="Paul Ross R."/>
            <person name="Yang R."/>
            <person name="Briner A.E."/>
            <person name="Felis G.E."/>
            <person name="de Vos W.M."/>
            <person name="Barrangou R."/>
            <person name="Klaenhammer T.R."/>
            <person name="Caufield P.W."/>
            <person name="Cui Y."/>
            <person name="Zhang H."/>
            <person name="O'Toole P.W."/>
        </authorList>
    </citation>
    <scope>NUCLEOTIDE SEQUENCE [LARGE SCALE GENOMIC DNA]</scope>
    <source>
        <strain evidence="1 2">DSM 10532</strain>
    </source>
</reference>
<comment type="caution">
    <text evidence="1">The sequence shown here is derived from an EMBL/GenBank/DDBJ whole genome shotgun (WGS) entry which is preliminary data.</text>
</comment>
<dbReference type="AlphaFoldDB" id="A0A0R1NJB3"/>
<dbReference type="RefSeq" id="WP_025006237.1">
    <property type="nucleotide sequence ID" value="NZ_AZEL01000063.1"/>
</dbReference>
<gene>
    <name evidence="1" type="ORF">FC37_GL000079</name>
</gene>